<protein>
    <recommendedName>
        <fullName evidence="5">NgoFVII family restriction endonuclease</fullName>
    </recommendedName>
</protein>
<sequence>MKKRIVTQMTVISFIVGLMIAVQYNTVQNPTTRDTRDIWAIRQELSEEKENHSKLLSEIATYNEFIEQYKDDDTQSQAALLNKTVDDLKREIGLLPVNGPGLVLDISPAMELVQFGYEIEPIAPDLLIRLVNEIYRYNGLYIEIAGQRLTHRSAIRDINGATTVNGVAIDETDINIKIITETFEKAEKLYGYLYASTFRDDFYLDNLNLRINGAQKNIKIAEVDGPLSTDYLVENNEGD</sequence>
<evidence type="ECO:0000256" key="1">
    <source>
        <dbReference type="ARBA" id="ARBA00009108"/>
    </source>
</evidence>
<evidence type="ECO:0008006" key="5">
    <source>
        <dbReference type="Google" id="ProtNLM"/>
    </source>
</evidence>
<dbReference type="PANTHER" id="PTHR37313">
    <property type="entry name" value="UPF0749 PROTEIN RV1825"/>
    <property type="match status" value="1"/>
</dbReference>
<feature type="transmembrane region" description="Helical" evidence="2">
    <location>
        <begin position="5"/>
        <end position="24"/>
    </location>
</feature>
<dbReference type="Gene3D" id="3.30.70.1880">
    <property type="entry name" value="Protein of unknown function DUF881"/>
    <property type="match status" value="1"/>
</dbReference>
<dbReference type="PANTHER" id="PTHR37313:SF2">
    <property type="entry name" value="UPF0749 PROTEIN YLXX"/>
    <property type="match status" value="1"/>
</dbReference>
<dbReference type="Proteomes" id="UP000030408">
    <property type="component" value="Unassembled WGS sequence"/>
</dbReference>
<dbReference type="OrthoDB" id="2439649at2"/>
<evidence type="ECO:0000313" key="4">
    <source>
        <dbReference type="Proteomes" id="UP000030408"/>
    </source>
</evidence>
<dbReference type="STRING" id="1384057.CD33_17495"/>
<reference evidence="3 4" key="1">
    <citation type="submission" date="2014-02" db="EMBL/GenBank/DDBJ databases">
        <title>Draft genome sequence of Lysinibacillus sinduriensis JCM 15800.</title>
        <authorList>
            <person name="Zhang F."/>
            <person name="Wang G."/>
            <person name="Zhang L."/>
        </authorList>
    </citation>
    <scope>NUCLEOTIDE SEQUENCE [LARGE SCALE GENOMIC DNA]</scope>
    <source>
        <strain evidence="3 4">JCM 15800</strain>
    </source>
</reference>
<evidence type="ECO:0000256" key="2">
    <source>
        <dbReference type="SAM" id="Phobius"/>
    </source>
</evidence>
<dbReference type="eggNOG" id="COG3879">
    <property type="taxonomic scope" value="Bacteria"/>
</dbReference>
<organism evidence="3 4">
    <name type="scientific">Ureibacillus sinduriensis BLB-1 = JCM 15800</name>
    <dbReference type="NCBI Taxonomy" id="1384057"/>
    <lineage>
        <taxon>Bacteria</taxon>
        <taxon>Bacillati</taxon>
        <taxon>Bacillota</taxon>
        <taxon>Bacilli</taxon>
        <taxon>Bacillales</taxon>
        <taxon>Caryophanaceae</taxon>
        <taxon>Ureibacillus</taxon>
    </lineage>
</organism>
<keyword evidence="4" id="KW-1185">Reference proteome</keyword>
<dbReference type="EMBL" id="JPVO01000055">
    <property type="protein sequence ID" value="KGR73808.1"/>
    <property type="molecule type" value="Genomic_DNA"/>
</dbReference>
<comment type="similarity">
    <text evidence="1">Belongs to the UPF0749 family.</text>
</comment>
<keyword evidence="2" id="KW-1133">Transmembrane helix</keyword>
<evidence type="ECO:0000313" key="3">
    <source>
        <dbReference type="EMBL" id="KGR73808.1"/>
    </source>
</evidence>
<keyword evidence="2" id="KW-0812">Transmembrane</keyword>
<name>A0A0A3HU65_9BACL</name>
<gene>
    <name evidence="3" type="ORF">CD33_17495</name>
</gene>
<accession>A0A0A3HU65</accession>
<dbReference type="RefSeq" id="WP_036202756.1">
    <property type="nucleotide sequence ID" value="NZ_AVCY01000001.1"/>
</dbReference>
<dbReference type="Pfam" id="PF05949">
    <property type="entry name" value="DUF881"/>
    <property type="match status" value="1"/>
</dbReference>
<proteinExistence type="inferred from homology"/>
<keyword evidence="2" id="KW-0472">Membrane</keyword>
<comment type="caution">
    <text evidence="3">The sequence shown here is derived from an EMBL/GenBank/DDBJ whole genome shotgun (WGS) entry which is preliminary data.</text>
</comment>
<dbReference type="AlphaFoldDB" id="A0A0A3HU65"/>
<dbReference type="InterPro" id="IPR010273">
    <property type="entry name" value="DUF881"/>
</dbReference>